<reference evidence="2" key="3">
    <citation type="submission" date="2023-11" db="EMBL/GenBank/DDBJ databases">
        <authorList>
            <person name="Beijen E."/>
            <person name="Ohm R.A."/>
        </authorList>
    </citation>
    <scope>NUCLEOTIDE SEQUENCE</scope>
    <source>
        <strain evidence="2">CBS 150709</strain>
    </source>
</reference>
<keyword evidence="5" id="KW-1185">Reference proteome</keyword>
<dbReference type="Proteomes" id="UP000245956">
    <property type="component" value="Unassembled WGS sequence"/>
</dbReference>
<evidence type="ECO:0000313" key="5">
    <source>
        <dbReference type="Proteomes" id="UP001287286"/>
    </source>
</evidence>
<dbReference type="Proteomes" id="UP001287286">
    <property type="component" value="Unassembled WGS sequence"/>
</dbReference>
<name>A0A2U3DY73_PURLI</name>
<evidence type="ECO:0000313" key="4">
    <source>
        <dbReference type="Proteomes" id="UP000245956"/>
    </source>
</evidence>
<dbReference type="EMBL" id="JAWRVI010000016">
    <property type="protein sequence ID" value="KAK4090143.1"/>
    <property type="molecule type" value="Genomic_DNA"/>
</dbReference>
<reference evidence="3 4" key="2">
    <citation type="journal article" date="2016" name="Front. Microbiol.">
        <title>Genome and transcriptome sequences reveal the specific parasitism of the nematophagous Purpureocillium lilacinum 36-1.</title>
        <authorList>
            <person name="Xie J."/>
            <person name="Li S."/>
            <person name="Mo C."/>
            <person name="Xiao X."/>
            <person name="Peng D."/>
            <person name="Wang G."/>
            <person name="Xiao Y."/>
        </authorList>
    </citation>
    <scope>NUCLEOTIDE SEQUENCE [LARGE SCALE GENOMIC DNA]</scope>
    <source>
        <strain evidence="3 4">36-1</strain>
    </source>
</reference>
<dbReference type="AlphaFoldDB" id="A0A2U3DY73"/>
<reference evidence="3" key="1">
    <citation type="submission" date="2015-05" db="EMBL/GenBank/DDBJ databases">
        <authorList>
            <person name="Wang D.B."/>
            <person name="Wang M."/>
        </authorList>
    </citation>
    <scope>NUCLEOTIDE SEQUENCE</scope>
    <source>
        <strain evidence="3">36-1</strain>
    </source>
</reference>
<evidence type="ECO:0000256" key="1">
    <source>
        <dbReference type="SAM" id="MobiDB-lite"/>
    </source>
</evidence>
<protein>
    <submittedName>
        <fullName evidence="3">Uncharacterized protein</fullName>
    </submittedName>
</protein>
<accession>A0A2U3DY73</accession>
<dbReference type="EMBL" id="LCWV01000020">
    <property type="protein sequence ID" value="PWI67187.1"/>
    <property type="molecule type" value="Genomic_DNA"/>
</dbReference>
<organism evidence="3 4">
    <name type="scientific">Purpureocillium lilacinum</name>
    <name type="common">Paecilomyces lilacinus</name>
    <dbReference type="NCBI Taxonomy" id="33203"/>
    <lineage>
        <taxon>Eukaryota</taxon>
        <taxon>Fungi</taxon>
        <taxon>Dikarya</taxon>
        <taxon>Ascomycota</taxon>
        <taxon>Pezizomycotina</taxon>
        <taxon>Sordariomycetes</taxon>
        <taxon>Hypocreomycetidae</taxon>
        <taxon>Hypocreales</taxon>
        <taxon>Ophiocordycipitaceae</taxon>
        <taxon>Purpureocillium</taxon>
    </lineage>
</organism>
<comment type="caution">
    <text evidence="3">The sequence shown here is derived from an EMBL/GenBank/DDBJ whole genome shotgun (WGS) entry which is preliminary data.</text>
</comment>
<sequence>MAEADAGGRAHMLDSRVGAADAVMDVASARRHGLSGAVPQHRVESQLKAGSPSLVTLPSRSYGAVGRDAGRAQEQRSPPNQGRDPLWAGPRKAPPIPQRRFRFLNCGRLEEATPQRQPDGRRAALNADRTFFCGLDPQRSLSGSAVVAVTSAPRDGAGGERREGAEEEVSISIRTAAGASRLNPNHAHLTLLLLSTPPIQPPPLIR</sequence>
<proteinExistence type="predicted"/>
<evidence type="ECO:0000313" key="2">
    <source>
        <dbReference type="EMBL" id="KAK4090143.1"/>
    </source>
</evidence>
<gene>
    <name evidence="3" type="ORF">PCL_04349</name>
    <name evidence="2" type="ORF">Purlil1_5314</name>
</gene>
<reference evidence="2 5" key="4">
    <citation type="journal article" date="2024" name="Microbiol. Resour. Announc.">
        <title>Genome annotations for the ascomycete fungi Trichoderma harzianum, Trichoderma aggressivum, and Purpureocillium lilacinum.</title>
        <authorList>
            <person name="Beijen E.P.W."/>
            <person name="Ohm R.A."/>
        </authorList>
    </citation>
    <scope>NUCLEOTIDE SEQUENCE [LARGE SCALE GENOMIC DNA]</scope>
    <source>
        <strain evidence="2 5">CBS 150709</strain>
    </source>
</reference>
<evidence type="ECO:0000313" key="3">
    <source>
        <dbReference type="EMBL" id="PWI67187.1"/>
    </source>
</evidence>
<feature type="region of interest" description="Disordered" evidence="1">
    <location>
        <begin position="33"/>
        <end position="98"/>
    </location>
</feature>